<feature type="region of interest" description="Disordered" evidence="1">
    <location>
        <begin position="149"/>
        <end position="174"/>
    </location>
</feature>
<dbReference type="InterPro" id="IPR040256">
    <property type="entry name" value="At4g02000-like"/>
</dbReference>
<proteinExistence type="predicted"/>
<organism evidence="3 4">
    <name type="scientific">Artemisia annua</name>
    <name type="common">Sweet wormwood</name>
    <dbReference type="NCBI Taxonomy" id="35608"/>
    <lineage>
        <taxon>Eukaryota</taxon>
        <taxon>Viridiplantae</taxon>
        <taxon>Streptophyta</taxon>
        <taxon>Embryophyta</taxon>
        <taxon>Tracheophyta</taxon>
        <taxon>Spermatophyta</taxon>
        <taxon>Magnoliopsida</taxon>
        <taxon>eudicotyledons</taxon>
        <taxon>Gunneridae</taxon>
        <taxon>Pentapetalae</taxon>
        <taxon>asterids</taxon>
        <taxon>campanulids</taxon>
        <taxon>Asterales</taxon>
        <taxon>Asteraceae</taxon>
        <taxon>Asteroideae</taxon>
        <taxon>Anthemideae</taxon>
        <taxon>Artemisiinae</taxon>
        <taxon>Artemisia</taxon>
    </lineage>
</organism>
<gene>
    <name evidence="3" type="ORF">CTI12_AA042140</name>
</gene>
<dbReference type="Pfam" id="PF14111">
    <property type="entry name" value="DUF4283"/>
    <property type="match status" value="1"/>
</dbReference>
<dbReference type="AlphaFoldDB" id="A0A2U1QE02"/>
<dbReference type="PANTHER" id="PTHR31286">
    <property type="entry name" value="GLYCINE-RICH CELL WALL STRUCTURAL PROTEIN 1.8-LIKE"/>
    <property type="match status" value="1"/>
</dbReference>
<protein>
    <submittedName>
        <fullName evidence="3">ATPase, F1/V1/A1 complex, alpha/beta subunit, Zinc knuckle CX2CX4HX4C</fullName>
    </submittedName>
</protein>
<keyword evidence="4" id="KW-1185">Reference proteome</keyword>
<dbReference type="OrthoDB" id="1939300at2759"/>
<dbReference type="PANTHER" id="PTHR31286:SF99">
    <property type="entry name" value="DUF4283 DOMAIN-CONTAINING PROTEIN"/>
    <property type="match status" value="1"/>
</dbReference>
<sequence length="353" mass="39462">MTGESHRKPCEPFLSIFKLGNLVKKQNYHLKLWRPKTLKFSLALATKNPPLPNRMINKGFLNSKVATDGSKLGEGNNIFTQPVYVNIEELNATVDLSKVTMRKHKKPKDVNPSSNQPILASSGPIITEWSVDDGDILSTIVDKNNQVKPVSLDPLVNDPNGPYGASNKSHSSDKVDTNAHGAVGIEKAGVDALKQPSTSYAGVTSNEPKKYLSNFRRLEVVEEVNTRFKNTLYGYFLGQRLAFPVVDYYVRNAWAKFGIQKVMMNAKGFFFFKFNLKKGVDDVLENGHWLTRNVPIIIKPWTLNTNLLKEDLTNIPVWVKFHDVPLAMFSDDSLSLLATLLAKCARTHGANFT</sequence>
<evidence type="ECO:0000313" key="4">
    <source>
        <dbReference type="Proteomes" id="UP000245207"/>
    </source>
</evidence>
<reference evidence="3 4" key="1">
    <citation type="journal article" date="2018" name="Mol. Plant">
        <title>The genome of Artemisia annua provides insight into the evolution of Asteraceae family and artemisinin biosynthesis.</title>
        <authorList>
            <person name="Shen Q."/>
            <person name="Zhang L."/>
            <person name="Liao Z."/>
            <person name="Wang S."/>
            <person name="Yan T."/>
            <person name="Shi P."/>
            <person name="Liu M."/>
            <person name="Fu X."/>
            <person name="Pan Q."/>
            <person name="Wang Y."/>
            <person name="Lv Z."/>
            <person name="Lu X."/>
            <person name="Zhang F."/>
            <person name="Jiang W."/>
            <person name="Ma Y."/>
            <person name="Chen M."/>
            <person name="Hao X."/>
            <person name="Li L."/>
            <person name="Tang Y."/>
            <person name="Lv G."/>
            <person name="Zhou Y."/>
            <person name="Sun X."/>
            <person name="Brodelius P.E."/>
            <person name="Rose J.K.C."/>
            <person name="Tang K."/>
        </authorList>
    </citation>
    <scope>NUCLEOTIDE SEQUENCE [LARGE SCALE GENOMIC DNA]</scope>
    <source>
        <strain evidence="4">cv. Huhao1</strain>
        <tissue evidence="3">Leaf</tissue>
    </source>
</reference>
<accession>A0A2U1QE02</accession>
<feature type="domain" description="DUF4283" evidence="2">
    <location>
        <begin position="225"/>
        <end position="306"/>
    </location>
</feature>
<evidence type="ECO:0000256" key="1">
    <source>
        <dbReference type="SAM" id="MobiDB-lite"/>
    </source>
</evidence>
<dbReference type="Proteomes" id="UP000245207">
    <property type="component" value="Unassembled WGS sequence"/>
</dbReference>
<comment type="caution">
    <text evidence="3">The sequence shown here is derived from an EMBL/GenBank/DDBJ whole genome shotgun (WGS) entry which is preliminary data.</text>
</comment>
<name>A0A2U1QE02_ARTAN</name>
<dbReference type="InterPro" id="IPR025558">
    <property type="entry name" value="DUF4283"/>
</dbReference>
<dbReference type="EMBL" id="PKPP01000189">
    <property type="protein sequence ID" value="PWA96236.1"/>
    <property type="molecule type" value="Genomic_DNA"/>
</dbReference>
<evidence type="ECO:0000313" key="3">
    <source>
        <dbReference type="EMBL" id="PWA96236.1"/>
    </source>
</evidence>
<dbReference type="STRING" id="35608.A0A2U1QE02"/>
<evidence type="ECO:0000259" key="2">
    <source>
        <dbReference type="Pfam" id="PF14111"/>
    </source>
</evidence>